<evidence type="ECO:0000313" key="1">
    <source>
        <dbReference type="EMBL" id="GIH95844.1"/>
    </source>
</evidence>
<dbReference type="InterPro" id="IPR018699">
    <property type="entry name" value="DUF2203"/>
</dbReference>
<comment type="caution">
    <text evidence="1">The sequence shown here is derived from an EMBL/GenBank/DDBJ whole genome shotgun (WGS) entry which is preliminary data.</text>
</comment>
<evidence type="ECO:0008006" key="3">
    <source>
        <dbReference type="Google" id="ProtNLM"/>
    </source>
</evidence>
<keyword evidence="2" id="KW-1185">Reference proteome</keyword>
<gene>
    <name evidence="1" type="ORF">Psi01_64740</name>
</gene>
<accession>A0A8J3SP29</accession>
<organism evidence="1 2">
    <name type="scientific">Planobispora siamensis</name>
    <dbReference type="NCBI Taxonomy" id="936338"/>
    <lineage>
        <taxon>Bacteria</taxon>
        <taxon>Bacillati</taxon>
        <taxon>Actinomycetota</taxon>
        <taxon>Actinomycetes</taxon>
        <taxon>Streptosporangiales</taxon>
        <taxon>Streptosporangiaceae</taxon>
        <taxon>Planobispora</taxon>
    </lineage>
</organism>
<dbReference type="PIRSF" id="PIRSF016498">
    <property type="entry name" value="UCP016498"/>
    <property type="match status" value="1"/>
</dbReference>
<dbReference type="Proteomes" id="UP000619788">
    <property type="component" value="Unassembled WGS sequence"/>
</dbReference>
<dbReference type="AlphaFoldDB" id="A0A8J3SP29"/>
<dbReference type="EMBL" id="BOOJ01000057">
    <property type="protein sequence ID" value="GIH95844.1"/>
    <property type="molecule type" value="Genomic_DNA"/>
</dbReference>
<sequence length="120" mass="13422">MDRVFTVDEARAMMPGVLERAGDFVRMRGDLAELVRELRDHGESELGGLPEVKALEARLDEILGWFTSNGVEVKGVAPLLVDFPAVFDGVAVRLCWLEGDRDLAWYHRDDLGFAGRRPLP</sequence>
<protein>
    <recommendedName>
        <fullName evidence="3">DUF2203 domain-containing protein</fullName>
    </recommendedName>
</protein>
<proteinExistence type="predicted"/>
<reference evidence="1 2" key="1">
    <citation type="submission" date="2021-01" db="EMBL/GenBank/DDBJ databases">
        <title>Whole genome shotgun sequence of Planobispora siamensis NBRC 107568.</title>
        <authorList>
            <person name="Komaki H."/>
            <person name="Tamura T."/>
        </authorList>
    </citation>
    <scope>NUCLEOTIDE SEQUENCE [LARGE SCALE GENOMIC DNA]</scope>
    <source>
        <strain evidence="1 2">NBRC 107568</strain>
    </source>
</reference>
<name>A0A8J3SP29_9ACTN</name>
<dbReference type="RefSeq" id="WP_239128182.1">
    <property type="nucleotide sequence ID" value="NZ_BOOJ01000057.1"/>
</dbReference>
<evidence type="ECO:0000313" key="2">
    <source>
        <dbReference type="Proteomes" id="UP000619788"/>
    </source>
</evidence>
<dbReference type="Pfam" id="PF09969">
    <property type="entry name" value="DUF2203"/>
    <property type="match status" value="1"/>
</dbReference>